<dbReference type="PANTHER" id="PTHR46586">
    <property type="entry name" value="ANKYRIN REPEAT-CONTAINING PROTEIN"/>
    <property type="match status" value="1"/>
</dbReference>
<evidence type="ECO:0000313" key="2">
    <source>
        <dbReference type="EMBL" id="WBR14633.1"/>
    </source>
</evidence>
<sequence>MDTIANSQKRGHADQQETTLASPSRPGKKPRLDRGKDDGQSSSAVMLDINQVLPTEILRIILVDDLDARYDHVYVGRVCRAWRDITASKKEPVRSTSGRWVTFMEDAAFYGHLAIIRWALSEGCPRVGWVANRAAAGGHLDLLDYLYSIGWCYRNTHLCDGAALGGHWHVMSWARDKNYPWGEWTCANAAKGGHLEMLQWLRGNGCPWDRWTCIYAAERGHLDVLQWGRSNGCPWNEMACSGAAKGGHLEVLQWLRANGCPWTEYVCSGAAKRGHLALLQWARAHGCPWNCVTTKEAAEHGHLATLAWACENGCDVDYRAWTLAAQGGHLAVLKWLFATYGPRCARECGEIAQKNGHHALVRWLDEQAQ</sequence>
<dbReference type="InterPro" id="IPR052050">
    <property type="entry name" value="SecEffector_AnkRepeat"/>
</dbReference>
<dbReference type="Proteomes" id="UP001185135">
    <property type="component" value="Segment"/>
</dbReference>
<reference evidence="2" key="1">
    <citation type="submission" date="2022-06" db="EMBL/GenBank/DDBJ databases">
        <authorList>
            <person name="Legendre M."/>
            <person name="Claverie J.-M."/>
            <person name="Alempic J.-M."/>
            <person name="Abergel C."/>
        </authorList>
    </citation>
    <scope>NUCLEOTIDE SEQUENCE</scope>
    <source>
        <strain evidence="2">Kuranda</strain>
    </source>
</reference>
<gene>
    <name evidence="2" type="ORF">pkur_cds_459</name>
</gene>
<feature type="region of interest" description="Disordered" evidence="1">
    <location>
        <begin position="1"/>
        <end position="41"/>
    </location>
</feature>
<accession>A0AA95EEP7</accession>
<protein>
    <submittedName>
        <fullName evidence="2">Ankyrin repeat protein</fullName>
    </submittedName>
</protein>
<evidence type="ECO:0000313" key="3">
    <source>
        <dbReference type="Proteomes" id="UP001185135"/>
    </source>
</evidence>
<dbReference type="CDD" id="cd09917">
    <property type="entry name" value="F-box_SF"/>
    <property type="match status" value="1"/>
</dbReference>
<name>A0AA95EEP7_9VIRU</name>
<organism evidence="2 3">
    <name type="scientific">Pandoravirus kuranda</name>
    <dbReference type="NCBI Taxonomy" id="3019033"/>
    <lineage>
        <taxon>Viruses</taxon>
        <taxon>Pandoravirus</taxon>
    </lineage>
</organism>
<dbReference type="Gene3D" id="1.25.40.20">
    <property type="entry name" value="Ankyrin repeat-containing domain"/>
    <property type="match status" value="1"/>
</dbReference>
<feature type="compositionally biased region" description="Basic and acidic residues" evidence="1">
    <location>
        <begin position="30"/>
        <end position="39"/>
    </location>
</feature>
<dbReference type="InterPro" id="IPR036770">
    <property type="entry name" value="Ankyrin_rpt-contain_sf"/>
</dbReference>
<dbReference type="InterPro" id="IPR002110">
    <property type="entry name" value="Ankyrin_rpt"/>
</dbReference>
<dbReference type="Pfam" id="PF13637">
    <property type="entry name" value="Ank_4"/>
    <property type="match status" value="1"/>
</dbReference>
<dbReference type="SUPFAM" id="SSF48403">
    <property type="entry name" value="Ankyrin repeat"/>
    <property type="match status" value="1"/>
</dbReference>
<proteinExistence type="predicted"/>
<evidence type="ECO:0000256" key="1">
    <source>
        <dbReference type="SAM" id="MobiDB-lite"/>
    </source>
</evidence>
<dbReference type="EMBL" id="ON887157">
    <property type="protein sequence ID" value="WBR14633.1"/>
    <property type="molecule type" value="Genomic_DNA"/>
</dbReference>
<dbReference type="PANTHER" id="PTHR46586:SF3">
    <property type="entry name" value="ANKYRIN REPEAT-CONTAINING PROTEIN"/>
    <property type="match status" value="1"/>
</dbReference>